<dbReference type="PANTHER" id="PTHR47447:SF17">
    <property type="entry name" value="OS12G0638900 PROTEIN"/>
    <property type="match status" value="1"/>
</dbReference>
<dbReference type="InterPro" id="IPR029063">
    <property type="entry name" value="SAM-dependent_MTases_sf"/>
</dbReference>
<evidence type="ECO:0000313" key="6">
    <source>
        <dbReference type="Proteomes" id="UP001178507"/>
    </source>
</evidence>
<dbReference type="Pfam" id="PF13812">
    <property type="entry name" value="PPR_3"/>
    <property type="match status" value="1"/>
</dbReference>
<feature type="non-terminal residue" evidence="5">
    <location>
        <position position="1022"/>
    </location>
</feature>
<organism evidence="5 6">
    <name type="scientific">Effrenium voratum</name>
    <dbReference type="NCBI Taxonomy" id="2562239"/>
    <lineage>
        <taxon>Eukaryota</taxon>
        <taxon>Sar</taxon>
        <taxon>Alveolata</taxon>
        <taxon>Dinophyceae</taxon>
        <taxon>Suessiales</taxon>
        <taxon>Symbiodiniaceae</taxon>
        <taxon>Effrenium</taxon>
    </lineage>
</organism>
<protein>
    <recommendedName>
        <fullName evidence="4">Methyltransferase FkbM domain-containing protein</fullName>
    </recommendedName>
</protein>
<feature type="region of interest" description="Disordered" evidence="3">
    <location>
        <begin position="549"/>
        <end position="578"/>
    </location>
</feature>
<reference evidence="5" key="1">
    <citation type="submission" date="2023-08" db="EMBL/GenBank/DDBJ databases">
        <authorList>
            <person name="Chen Y."/>
            <person name="Shah S."/>
            <person name="Dougan E. K."/>
            <person name="Thang M."/>
            <person name="Chan C."/>
        </authorList>
    </citation>
    <scope>NUCLEOTIDE SEQUENCE</scope>
</reference>
<evidence type="ECO:0000259" key="4">
    <source>
        <dbReference type="Pfam" id="PF05050"/>
    </source>
</evidence>
<comment type="caution">
    <text evidence="5">The sequence shown here is derived from an EMBL/GenBank/DDBJ whole genome shotgun (WGS) entry which is preliminary data.</text>
</comment>
<feature type="compositionally biased region" description="Basic and acidic residues" evidence="3">
    <location>
        <begin position="558"/>
        <end position="578"/>
    </location>
</feature>
<dbReference type="SUPFAM" id="SSF53335">
    <property type="entry name" value="S-adenosyl-L-methionine-dependent methyltransferases"/>
    <property type="match status" value="1"/>
</dbReference>
<evidence type="ECO:0000313" key="5">
    <source>
        <dbReference type="EMBL" id="CAJ1384198.1"/>
    </source>
</evidence>
<dbReference type="Gene3D" id="1.25.40.10">
    <property type="entry name" value="Tetratricopeptide repeat domain"/>
    <property type="match status" value="3"/>
</dbReference>
<dbReference type="EMBL" id="CAUJNA010001093">
    <property type="protein sequence ID" value="CAJ1384198.1"/>
    <property type="molecule type" value="Genomic_DNA"/>
</dbReference>
<sequence>AQLLVPGFKSAPELWAADCAGWEERLEGLARRCLRARLRGASPGASSSATGLKLRLLRVAHGRPKREPRRCGPQCLALLLQDVRRVVASSNPEEAAAAALCFHLLLLRQEVDASTPKKASGPLLRRLGSLWQATLALRWAPLLAAGWPVFGLLQQLVDAWPRQLRFARLTNVSADCVLAEGPSPLKAAAGDILAQLNEGGLSVPGVLEPAPCGWVESFARRLLSAWAVYHDNSFWYRVFDLRKRYFKLLPETPGFEMVLEGARLGVLRLFTAQRPGLIAAEMLRSGWNAWDVLGSLEVFFLFRSYGILKEILPPEPTIIEGGANDGIHVANWMDHWPKARVLAFEPDPTCFSQLQRNLGSRLLSARTGSQLFNRALAGSVGTQKLLLRGENHSKSAVNMLHEPSEWYLQNFPEITWAPQSVAVRTTTLDALRAEGLQAVDYIELDVQCSEYEVLKPSVKILPTATVLQLETCISPGMCKGTPFWPELDAMLKTKGFSLLATDVRPDSLGDPEELCFDVYYANLAREPTAALAALEVAMDLDVHKASLALGKRPAQRPRPREGLRQAPVEKAKGEEKDRSPRVVLTAQLAARLLKDLLEAFKASSSVEEARALVGASWGFSSSAEMTQCIEARASIRACGEASRWQQAVQLLGALIAEDLADDFSFTFAIGACEKASQWRQALDLLTAVFVHKTEPSVFPFNSALSACACGLQWQISLGLLEDLEARHLRADVVTYNCLIRSADWALALFFLRSLPSQAVRPTVISFNAALDACGKAGQWTQVLALLEELDADRGLQVSEVTLSTVMSACGQVARWQEAAASWPALAISVVNVVAFNALISAYDQGARWQEAIQARHGQLLSRLAQGCQPDIVSYNAVISACEKGGKWQQALGELSAAARRGLAFSAVTWIAAVAACGVARWPQALALLAEATRRSQGEGIIGNAAIGGEWLVALNLLQALEGLGAGSVVATNSAITACERGTFWRPALDLLCHLRASRRAPDVISYNAAISACEKACRRTRP</sequence>
<dbReference type="Gene3D" id="3.40.50.150">
    <property type="entry name" value="Vaccinia Virus protein VP39"/>
    <property type="match status" value="1"/>
</dbReference>
<dbReference type="InterPro" id="IPR011990">
    <property type="entry name" value="TPR-like_helical_dom_sf"/>
</dbReference>
<dbReference type="NCBIfam" id="TIGR01444">
    <property type="entry name" value="fkbM_fam"/>
    <property type="match status" value="1"/>
</dbReference>
<keyword evidence="6" id="KW-1185">Reference proteome</keyword>
<dbReference type="Pfam" id="PF05050">
    <property type="entry name" value="Methyltransf_21"/>
    <property type="match status" value="1"/>
</dbReference>
<dbReference type="Proteomes" id="UP001178507">
    <property type="component" value="Unassembled WGS sequence"/>
</dbReference>
<name>A0AA36MZE1_9DINO</name>
<gene>
    <name evidence="5" type="ORF">EVOR1521_LOCUS11109</name>
</gene>
<dbReference type="PROSITE" id="PS51375">
    <property type="entry name" value="PPR"/>
    <property type="match status" value="1"/>
</dbReference>
<dbReference type="Pfam" id="PF01535">
    <property type="entry name" value="PPR"/>
    <property type="match status" value="1"/>
</dbReference>
<proteinExistence type="predicted"/>
<evidence type="ECO:0000256" key="2">
    <source>
        <dbReference type="PROSITE-ProRule" id="PRU00708"/>
    </source>
</evidence>
<evidence type="ECO:0000256" key="3">
    <source>
        <dbReference type="SAM" id="MobiDB-lite"/>
    </source>
</evidence>
<evidence type="ECO:0000256" key="1">
    <source>
        <dbReference type="ARBA" id="ARBA00022737"/>
    </source>
</evidence>
<dbReference type="AlphaFoldDB" id="A0AA36MZE1"/>
<dbReference type="InterPro" id="IPR006342">
    <property type="entry name" value="FkbM_mtfrase"/>
</dbReference>
<dbReference type="PANTHER" id="PTHR47447">
    <property type="entry name" value="OS03G0856100 PROTEIN"/>
    <property type="match status" value="1"/>
</dbReference>
<feature type="repeat" description="PPR" evidence="2">
    <location>
        <begin position="870"/>
        <end position="904"/>
    </location>
</feature>
<accession>A0AA36MZE1</accession>
<dbReference type="InterPro" id="IPR002885">
    <property type="entry name" value="PPR_rpt"/>
</dbReference>
<keyword evidence="1" id="KW-0677">Repeat</keyword>
<feature type="domain" description="Methyltransferase FkbM" evidence="4">
    <location>
        <begin position="322"/>
        <end position="466"/>
    </location>
</feature>